<dbReference type="Proteomes" id="UP000837857">
    <property type="component" value="Chromosome 4"/>
</dbReference>
<evidence type="ECO:0000313" key="6">
    <source>
        <dbReference type="Proteomes" id="UP000837857"/>
    </source>
</evidence>
<sequence>MEFKFLVVLAFVAVARCSVVPAVSVVQADGDSSSFAYDVADPNTGDYKSQVESRVGGTVKGQYSLLDADGTKRIVDYTADDVNGFNAVVRKEPAAVVAKVAPAVVSAPAVSPAYVARSVVTPSVYSIGSPSFYESSPTVYASRAFVAPYYYPRTPYPYSSYATALTYQ</sequence>
<reference evidence="5" key="1">
    <citation type="submission" date="2022-03" db="EMBL/GenBank/DDBJ databases">
        <authorList>
            <person name="Martin H S."/>
        </authorList>
    </citation>
    <scope>NUCLEOTIDE SEQUENCE</scope>
</reference>
<dbReference type="PROSITE" id="PS51155">
    <property type="entry name" value="CHIT_BIND_RR_2"/>
    <property type="match status" value="1"/>
</dbReference>
<protein>
    <submittedName>
        <fullName evidence="5">Uncharacterized protein</fullName>
    </submittedName>
</protein>
<accession>A0ABN8IUF6</accession>
<dbReference type="PRINTS" id="PR00947">
    <property type="entry name" value="CUTICLE"/>
</dbReference>
<keyword evidence="6" id="KW-1185">Reference proteome</keyword>
<dbReference type="PANTHER" id="PTHR12236:SF75">
    <property type="entry name" value="CUTICULAR PROTEIN 62BB, ISOFORM A"/>
    <property type="match status" value="1"/>
</dbReference>
<feature type="signal peptide" evidence="4">
    <location>
        <begin position="1"/>
        <end position="17"/>
    </location>
</feature>
<keyword evidence="2 4" id="KW-0732">Signal</keyword>
<keyword evidence="1 3" id="KW-0193">Cuticle</keyword>
<feature type="non-terminal residue" evidence="5">
    <location>
        <position position="1"/>
    </location>
</feature>
<dbReference type="Pfam" id="PF00379">
    <property type="entry name" value="Chitin_bind_4"/>
    <property type="match status" value="1"/>
</dbReference>
<dbReference type="InterPro" id="IPR000618">
    <property type="entry name" value="Insect_cuticle"/>
</dbReference>
<proteinExistence type="predicted"/>
<evidence type="ECO:0000256" key="1">
    <source>
        <dbReference type="ARBA" id="ARBA00022460"/>
    </source>
</evidence>
<evidence type="ECO:0000256" key="3">
    <source>
        <dbReference type="PROSITE-ProRule" id="PRU00497"/>
    </source>
</evidence>
<gene>
    <name evidence="5" type="ORF">IPOD504_LOCUS13881</name>
</gene>
<name>A0ABN8IUF6_9NEOP</name>
<dbReference type="PROSITE" id="PS00233">
    <property type="entry name" value="CHIT_BIND_RR_1"/>
    <property type="match status" value="1"/>
</dbReference>
<dbReference type="InterPro" id="IPR051217">
    <property type="entry name" value="Insect_Cuticle_Struc_Prot"/>
</dbReference>
<feature type="chain" id="PRO_5046341705" evidence="4">
    <location>
        <begin position="18"/>
        <end position="168"/>
    </location>
</feature>
<dbReference type="EMBL" id="OW152816">
    <property type="protein sequence ID" value="CAH2067452.1"/>
    <property type="molecule type" value="Genomic_DNA"/>
</dbReference>
<evidence type="ECO:0000313" key="5">
    <source>
        <dbReference type="EMBL" id="CAH2067452.1"/>
    </source>
</evidence>
<dbReference type="PANTHER" id="PTHR12236">
    <property type="entry name" value="STRUCTURAL CONTITUENT OF CUTICLE"/>
    <property type="match status" value="1"/>
</dbReference>
<organism evidence="5 6">
    <name type="scientific">Iphiclides podalirius</name>
    <name type="common">scarce swallowtail</name>
    <dbReference type="NCBI Taxonomy" id="110791"/>
    <lineage>
        <taxon>Eukaryota</taxon>
        <taxon>Metazoa</taxon>
        <taxon>Ecdysozoa</taxon>
        <taxon>Arthropoda</taxon>
        <taxon>Hexapoda</taxon>
        <taxon>Insecta</taxon>
        <taxon>Pterygota</taxon>
        <taxon>Neoptera</taxon>
        <taxon>Endopterygota</taxon>
        <taxon>Lepidoptera</taxon>
        <taxon>Glossata</taxon>
        <taxon>Ditrysia</taxon>
        <taxon>Papilionoidea</taxon>
        <taxon>Papilionidae</taxon>
        <taxon>Papilioninae</taxon>
        <taxon>Iphiclides</taxon>
    </lineage>
</organism>
<dbReference type="InterPro" id="IPR031311">
    <property type="entry name" value="CHIT_BIND_RR_consensus"/>
</dbReference>
<evidence type="ECO:0000256" key="4">
    <source>
        <dbReference type="SAM" id="SignalP"/>
    </source>
</evidence>
<evidence type="ECO:0000256" key="2">
    <source>
        <dbReference type="ARBA" id="ARBA00022729"/>
    </source>
</evidence>